<proteinExistence type="predicted"/>
<keyword evidence="2" id="KW-0732">Signal</keyword>
<comment type="caution">
    <text evidence="3">The sequence shown here is derived from an EMBL/GenBank/DDBJ whole genome shotgun (WGS) entry which is preliminary data.</text>
</comment>
<evidence type="ECO:0000313" key="4">
    <source>
        <dbReference type="Proteomes" id="UP001418222"/>
    </source>
</evidence>
<gene>
    <name evidence="3" type="primary">PSAM2</name>
    <name evidence="3" type="ORF">KSP39_PZI010015</name>
</gene>
<evidence type="ECO:0000313" key="3">
    <source>
        <dbReference type="EMBL" id="KAK8941310.1"/>
    </source>
</evidence>
<protein>
    <submittedName>
        <fullName evidence="3">Secretory carrier-associated membrane protein</fullName>
    </submittedName>
</protein>
<dbReference type="Proteomes" id="UP001418222">
    <property type="component" value="Unassembled WGS sequence"/>
</dbReference>
<organism evidence="3 4">
    <name type="scientific">Platanthera zijinensis</name>
    <dbReference type="NCBI Taxonomy" id="2320716"/>
    <lineage>
        <taxon>Eukaryota</taxon>
        <taxon>Viridiplantae</taxon>
        <taxon>Streptophyta</taxon>
        <taxon>Embryophyta</taxon>
        <taxon>Tracheophyta</taxon>
        <taxon>Spermatophyta</taxon>
        <taxon>Magnoliopsida</taxon>
        <taxon>Liliopsida</taxon>
        <taxon>Asparagales</taxon>
        <taxon>Orchidaceae</taxon>
        <taxon>Orchidoideae</taxon>
        <taxon>Orchideae</taxon>
        <taxon>Orchidinae</taxon>
        <taxon>Platanthera</taxon>
    </lineage>
</organism>
<dbReference type="EMBL" id="JBBWWQ010000008">
    <property type="protein sequence ID" value="KAK8941310.1"/>
    <property type="molecule type" value="Genomic_DNA"/>
</dbReference>
<dbReference type="AlphaFoldDB" id="A0AAP0G763"/>
<reference evidence="3 4" key="1">
    <citation type="journal article" date="2022" name="Nat. Plants">
        <title>Genomes of leafy and leafless Platanthera orchids illuminate the evolution of mycoheterotrophy.</title>
        <authorList>
            <person name="Li M.H."/>
            <person name="Liu K.W."/>
            <person name="Li Z."/>
            <person name="Lu H.C."/>
            <person name="Ye Q.L."/>
            <person name="Zhang D."/>
            <person name="Wang J.Y."/>
            <person name="Li Y.F."/>
            <person name="Zhong Z.M."/>
            <person name="Liu X."/>
            <person name="Yu X."/>
            <person name="Liu D.K."/>
            <person name="Tu X.D."/>
            <person name="Liu B."/>
            <person name="Hao Y."/>
            <person name="Liao X.Y."/>
            <person name="Jiang Y.T."/>
            <person name="Sun W.H."/>
            <person name="Chen J."/>
            <person name="Chen Y.Q."/>
            <person name="Ai Y."/>
            <person name="Zhai J.W."/>
            <person name="Wu S.S."/>
            <person name="Zhou Z."/>
            <person name="Hsiao Y.Y."/>
            <person name="Wu W.L."/>
            <person name="Chen Y.Y."/>
            <person name="Lin Y.F."/>
            <person name="Hsu J.L."/>
            <person name="Li C.Y."/>
            <person name="Wang Z.W."/>
            <person name="Zhao X."/>
            <person name="Zhong W.Y."/>
            <person name="Ma X.K."/>
            <person name="Ma L."/>
            <person name="Huang J."/>
            <person name="Chen G.Z."/>
            <person name="Huang M.Z."/>
            <person name="Huang L."/>
            <person name="Peng D.H."/>
            <person name="Luo Y.B."/>
            <person name="Zou S.Q."/>
            <person name="Chen S.P."/>
            <person name="Lan S."/>
            <person name="Tsai W.C."/>
            <person name="Van de Peer Y."/>
            <person name="Liu Z.J."/>
        </authorList>
    </citation>
    <scope>NUCLEOTIDE SEQUENCE [LARGE SCALE GENOMIC DNA]</scope>
    <source>
        <strain evidence="3">Lor287</strain>
    </source>
</reference>
<feature type="region of interest" description="Disordered" evidence="1">
    <location>
        <begin position="121"/>
        <end position="190"/>
    </location>
</feature>
<evidence type="ECO:0000256" key="1">
    <source>
        <dbReference type="SAM" id="MobiDB-lite"/>
    </source>
</evidence>
<evidence type="ECO:0000256" key="2">
    <source>
        <dbReference type="SAM" id="SignalP"/>
    </source>
</evidence>
<accession>A0AAP0G763</accession>
<feature type="compositionally biased region" description="Basic and acidic residues" evidence="1">
    <location>
        <begin position="164"/>
        <end position="190"/>
    </location>
</feature>
<keyword evidence="4" id="KW-1185">Reference proteome</keyword>
<feature type="chain" id="PRO_5042971222" evidence="2">
    <location>
        <begin position="27"/>
        <end position="190"/>
    </location>
</feature>
<name>A0AAP0G763_9ASPA</name>
<feature type="signal peptide" evidence="2">
    <location>
        <begin position="1"/>
        <end position="26"/>
    </location>
</feature>
<sequence length="190" mass="20615">MTYIWECRRWLAALGGFALLISRTDCGGGSGVGRFGSSRRWDARALIADGSRLSAASGDTIDIWNDRFISALTESQKGGGKEVIPTIFTGSLIARPSSPRPPSAALMAGRYESNPFDEEEVNPFADRKSVPPAYNSRLSPLPHEPAGFFNGGGATVDIPLDSSNDSRKKEKELQAKEAELRRREQVISSL</sequence>